<dbReference type="GO" id="GO:0015426">
    <property type="term" value="F:ATPase-coupled polar amino acid-transporter activity"/>
    <property type="evidence" value="ECO:0007669"/>
    <property type="project" value="UniProtKB-EC"/>
</dbReference>
<dbReference type="PANTHER" id="PTHR43166">
    <property type="entry name" value="AMINO ACID IMPORT ATP-BINDING PROTEIN"/>
    <property type="match status" value="1"/>
</dbReference>
<dbReference type="STRING" id="1389489.O159_07140"/>
<dbReference type="PATRIC" id="fig|1389489.3.peg.689"/>
<keyword evidence="9" id="KW-1185">Reference proteome</keyword>
<dbReference type="EMBL" id="CP006734">
    <property type="protein sequence ID" value="AGW40888.1"/>
    <property type="molecule type" value="Genomic_DNA"/>
</dbReference>
<dbReference type="HOGENOM" id="CLU_000604_1_22_11"/>
<dbReference type="InterPro" id="IPR030679">
    <property type="entry name" value="ABC_ATPase_HisP-typ"/>
</dbReference>
<dbReference type="InterPro" id="IPR003439">
    <property type="entry name" value="ABC_transporter-like_ATP-bd"/>
</dbReference>
<dbReference type="GO" id="GO:0016887">
    <property type="term" value="F:ATP hydrolysis activity"/>
    <property type="evidence" value="ECO:0007669"/>
    <property type="project" value="InterPro"/>
</dbReference>
<accession>U3PBN7</accession>
<dbReference type="Pfam" id="PF00005">
    <property type="entry name" value="ABC_tran"/>
    <property type="match status" value="1"/>
</dbReference>
<dbReference type="InterPro" id="IPR003593">
    <property type="entry name" value="AAA+_ATPase"/>
</dbReference>
<dbReference type="Proteomes" id="UP000016743">
    <property type="component" value="Chromosome"/>
</dbReference>
<dbReference type="PROSITE" id="PS50893">
    <property type="entry name" value="ABC_TRANSPORTER_2"/>
    <property type="match status" value="1"/>
</dbReference>
<dbReference type="InterPro" id="IPR027417">
    <property type="entry name" value="P-loop_NTPase"/>
</dbReference>
<comment type="catalytic activity">
    <reaction evidence="6">
        <text>a polar amino acid(out) + ATP + H2O = a polar amino acid(in) + ADP + phosphate + H(+)</text>
        <dbReference type="Rhea" id="RHEA:14673"/>
        <dbReference type="ChEBI" id="CHEBI:15377"/>
        <dbReference type="ChEBI" id="CHEBI:15378"/>
        <dbReference type="ChEBI" id="CHEBI:30616"/>
        <dbReference type="ChEBI" id="CHEBI:43474"/>
        <dbReference type="ChEBI" id="CHEBI:62031"/>
        <dbReference type="ChEBI" id="CHEBI:456216"/>
        <dbReference type="EC" id="7.4.2.1"/>
    </reaction>
    <physiologicalReaction direction="left-to-right" evidence="6">
        <dbReference type="Rhea" id="RHEA:14674"/>
    </physiologicalReaction>
</comment>
<dbReference type="Gene3D" id="3.40.50.300">
    <property type="entry name" value="P-loop containing nucleotide triphosphate hydrolases"/>
    <property type="match status" value="1"/>
</dbReference>
<organism evidence="8 9">
    <name type="scientific">Leifsonia xyli subsp. cynodontis DSM 46306</name>
    <dbReference type="NCBI Taxonomy" id="1389489"/>
    <lineage>
        <taxon>Bacteria</taxon>
        <taxon>Bacillati</taxon>
        <taxon>Actinomycetota</taxon>
        <taxon>Actinomycetes</taxon>
        <taxon>Micrococcales</taxon>
        <taxon>Microbacteriaceae</taxon>
        <taxon>Leifsonia</taxon>
    </lineage>
</organism>
<dbReference type="InterPro" id="IPR017871">
    <property type="entry name" value="ABC_transporter-like_CS"/>
</dbReference>
<sequence length="256" mass="27772">MSDPAPLVKAEGVSKSFGSNQVLTSISLSVNPGEVLCIIGPSGSGKSTFLRCINHLERVDAGRLSVDGEVVGYRQHGDKLYELKPKEANRQRREIGMVFQRFNLFPHMTALENIVEAPIRVKGLPKARAVERANELFARVGLAEKGGHYPSQLSGGQQQRVAIARALAMDPKLMLFDEPTSALDPELVGEVLEIMKGLAASGMTMIVVTHEMGFAREVADALVFMDGGVVVESGAPREVLANPQHQRTRSFLSKVL</sequence>
<dbReference type="FunFam" id="3.40.50.300:FF:000020">
    <property type="entry name" value="Amino acid ABC transporter ATP-binding component"/>
    <property type="match status" value="1"/>
</dbReference>
<dbReference type="PANTHER" id="PTHR43166:SF4">
    <property type="entry name" value="PHOSPHONATES IMPORT ATP-BINDING PROTEIN PHNC"/>
    <property type="match status" value="1"/>
</dbReference>
<keyword evidence="4" id="KW-0067">ATP-binding</keyword>
<dbReference type="AlphaFoldDB" id="U3PBN7"/>
<dbReference type="GO" id="GO:0005524">
    <property type="term" value="F:ATP binding"/>
    <property type="evidence" value="ECO:0007669"/>
    <property type="project" value="UniProtKB-KW"/>
</dbReference>
<evidence type="ECO:0000256" key="5">
    <source>
        <dbReference type="ARBA" id="ARBA00038850"/>
    </source>
</evidence>
<proteinExistence type="inferred from homology"/>
<dbReference type="CDD" id="cd03262">
    <property type="entry name" value="ABC_HisP_GlnQ"/>
    <property type="match status" value="1"/>
</dbReference>
<evidence type="ECO:0000256" key="1">
    <source>
        <dbReference type="ARBA" id="ARBA00005417"/>
    </source>
</evidence>
<dbReference type="RefSeq" id="WP_021754320.1">
    <property type="nucleotide sequence ID" value="NC_022438.1"/>
</dbReference>
<dbReference type="EC" id="7.4.2.1" evidence="5"/>
<evidence type="ECO:0000256" key="6">
    <source>
        <dbReference type="ARBA" id="ARBA00047624"/>
    </source>
</evidence>
<dbReference type="SMART" id="SM00382">
    <property type="entry name" value="AAA"/>
    <property type="match status" value="1"/>
</dbReference>
<evidence type="ECO:0000256" key="4">
    <source>
        <dbReference type="ARBA" id="ARBA00022840"/>
    </source>
</evidence>
<dbReference type="InterPro" id="IPR050086">
    <property type="entry name" value="MetN_ABC_transporter-like"/>
</dbReference>
<dbReference type="SUPFAM" id="SSF52540">
    <property type="entry name" value="P-loop containing nucleoside triphosphate hydrolases"/>
    <property type="match status" value="1"/>
</dbReference>
<gene>
    <name evidence="8" type="ORF">O159_07140</name>
</gene>
<protein>
    <recommendedName>
        <fullName evidence="5">ABC-type polar-amino-acid transporter</fullName>
        <ecNumber evidence="5">7.4.2.1</ecNumber>
    </recommendedName>
</protein>
<keyword evidence="2" id="KW-0813">Transport</keyword>
<dbReference type="PIRSF" id="PIRSF039085">
    <property type="entry name" value="ABC_ATPase_HisP"/>
    <property type="match status" value="1"/>
</dbReference>
<evidence type="ECO:0000313" key="8">
    <source>
        <dbReference type="EMBL" id="AGW40888.1"/>
    </source>
</evidence>
<dbReference type="KEGG" id="lxy:O159_07140"/>
<evidence type="ECO:0000259" key="7">
    <source>
        <dbReference type="PROSITE" id="PS50893"/>
    </source>
</evidence>
<evidence type="ECO:0000256" key="3">
    <source>
        <dbReference type="ARBA" id="ARBA00022741"/>
    </source>
</evidence>
<feature type="domain" description="ABC transporter" evidence="7">
    <location>
        <begin position="8"/>
        <end position="252"/>
    </location>
</feature>
<comment type="similarity">
    <text evidence="1">Belongs to the ABC transporter superfamily.</text>
</comment>
<evidence type="ECO:0000256" key="2">
    <source>
        <dbReference type="ARBA" id="ARBA00022448"/>
    </source>
</evidence>
<reference evidence="8 9" key="1">
    <citation type="journal article" date="2013" name="Genome Announc.">
        <title>Complete Genome Sequence of Leifsonia xyli subsp. cynodontis Strain DSM46306, a Gram-Positive Bacterial Pathogen of Grasses.</title>
        <authorList>
            <person name="Monteiro-Vitorello C.B."/>
            <person name="Zerillo M.M."/>
            <person name="Van Sluys M.A."/>
            <person name="Camargo L.E."/>
            <person name="Kitajima J.P."/>
        </authorList>
    </citation>
    <scope>NUCLEOTIDE SEQUENCE [LARGE SCALE GENOMIC DNA]</scope>
    <source>
        <strain evidence="8 9">DSM 46306</strain>
    </source>
</reference>
<dbReference type="OrthoDB" id="4283894at2"/>
<dbReference type="eggNOG" id="COG1126">
    <property type="taxonomic scope" value="Bacteria"/>
</dbReference>
<keyword evidence="3" id="KW-0547">Nucleotide-binding</keyword>
<name>U3PBN7_LEIXC</name>
<evidence type="ECO:0000313" key="9">
    <source>
        <dbReference type="Proteomes" id="UP000016743"/>
    </source>
</evidence>
<dbReference type="PROSITE" id="PS00211">
    <property type="entry name" value="ABC_TRANSPORTER_1"/>
    <property type="match status" value="1"/>
</dbReference>